<accession>Q9Y8Q8</accession>
<keyword evidence="1 3" id="KW-0032">Aminotransferase</keyword>
<organism evidence="3 4">
    <name type="scientific">Aeropyrum pernix (strain ATCC 700893 / DSM 11879 / JCM 9820 / NBRC 100138 / K1)</name>
    <dbReference type="NCBI Taxonomy" id="272557"/>
    <lineage>
        <taxon>Archaea</taxon>
        <taxon>Thermoproteota</taxon>
        <taxon>Thermoprotei</taxon>
        <taxon>Desulfurococcales</taxon>
        <taxon>Desulfurococcaceae</taxon>
        <taxon>Aeropyrum</taxon>
    </lineage>
</organism>
<gene>
    <name evidence="3" type="primary">aspC</name>
    <name evidence="3" type="ordered locus">APE_2575</name>
</gene>
<dbReference type="Gene3D" id="3.90.1150.10">
    <property type="entry name" value="Aspartate Aminotransferase, domain 1"/>
    <property type="match status" value="1"/>
</dbReference>
<dbReference type="InterPro" id="IPR015421">
    <property type="entry name" value="PyrdxlP-dep_Trfase_major"/>
</dbReference>
<dbReference type="STRING" id="272557.APE_2575"/>
<dbReference type="EMBL" id="BA000002">
    <property type="protein sequence ID" value="BAA81592.1"/>
    <property type="molecule type" value="Genomic_DNA"/>
</dbReference>
<dbReference type="Proteomes" id="UP000002518">
    <property type="component" value="Chromosome"/>
</dbReference>
<dbReference type="GeneID" id="1445508"/>
<dbReference type="InterPro" id="IPR004839">
    <property type="entry name" value="Aminotransferase_I/II_large"/>
</dbReference>
<dbReference type="Pfam" id="PF00155">
    <property type="entry name" value="Aminotran_1_2"/>
    <property type="match status" value="1"/>
</dbReference>
<dbReference type="GO" id="GO:0030170">
    <property type="term" value="F:pyridoxal phosphate binding"/>
    <property type="evidence" value="ECO:0007669"/>
    <property type="project" value="InterPro"/>
</dbReference>
<dbReference type="RefSeq" id="WP_010867091.1">
    <property type="nucleotide sequence ID" value="NC_000854.2"/>
</dbReference>
<sequence>MDNPANPLDREFLTEGEAAPGLPVFCLERWQSTLENSAKYLLSESGVEPPAAEMLTELGVDLDVRSAVLGYGWTLGEPGLRESVASVYYRGLVDSEQVIITTGSAEANLLSVISLVAPGDRVLFDMPNYMQIHGLLRMRGARILEAWRKREHRWKLDPGLYAELIKREKPRAVFITNPNNPTGSVAGPKALGEIAAEAARTGSILVFDELYRGLEHSTEPAPTVLEPALEQGAHAISVSGLSKVYGLPGLRIGWAAATSRRLRDRMWMVKDYTTISPPKPSEHIAEQILEKGVWKKLAERGRRIVLSNLEILEDLTTRFRTAKLWRPDAGAYALVETTVGDTLSFAYKLYQTHSILVNPGECFKLPGTIRLGLGHENRESFKKSVALTLNFLESFAG</sequence>
<dbReference type="eggNOG" id="arCOG04333">
    <property type="taxonomic scope" value="Archaea"/>
</dbReference>
<dbReference type="InterPro" id="IPR015424">
    <property type="entry name" value="PyrdxlP-dep_Trfase"/>
</dbReference>
<keyword evidence="1 3" id="KW-0808">Transferase</keyword>
<protein>
    <recommendedName>
        <fullName evidence="1">Aminotransferase</fullName>
        <ecNumber evidence="1">2.6.1.-</ecNumber>
    </recommendedName>
</protein>
<dbReference type="PIR" id="H72491">
    <property type="entry name" value="H72491"/>
</dbReference>
<dbReference type="InterPro" id="IPR004838">
    <property type="entry name" value="NHTrfase_class1_PyrdxlP-BS"/>
</dbReference>
<evidence type="ECO:0000259" key="2">
    <source>
        <dbReference type="Pfam" id="PF00155"/>
    </source>
</evidence>
<dbReference type="SUPFAM" id="SSF53383">
    <property type="entry name" value="PLP-dependent transferases"/>
    <property type="match status" value="1"/>
</dbReference>
<evidence type="ECO:0000313" key="4">
    <source>
        <dbReference type="Proteomes" id="UP000002518"/>
    </source>
</evidence>
<evidence type="ECO:0000313" key="3">
    <source>
        <dbReference type="EMBL" id="BAA81592.1"/>
    </source>
</evidence>
<proteinExistence type="inferred from homology"/>
<dbReference type="EnsemblBacteria" id="BAA81592">
    <property type="protein sequence ID" value="BAA81592"/>
    <property type="gene ID" value="APE_2575"/>
</dbReference>
<keyword evidence="4" id="KW-1185">Reference proteome</keyword>
<dbReference type="Gene3D" id="3.40.640.10">
    <property type="entry name" value="Type I PLP-dependent aspartate aminotransferase-like (Major domain)"/>
    <property type="match status" value="1"/>
</dbReference>
<dbReference type="InterPro" id="IPR015422">
    <property type="entry name" value="PyrdxlP-dep_Trfase_small"/>
</dbReference>
<comment type="cofactor">
    <cofactor evidence="1">
        <name>pyridoxal 5'-phosphate</name>
        <dbReference type="ChEBI" id="CHEBI:597326"/>
    </cofactor>
</comment>
<dbReference type="PRINTS" id="PR00753">
    <property type="entry name" value="ACCSYNTHASE"/>
</dbReference>
<dbReference type="GO" id="GO:0008483">
    <property type="term" value="F:transaminase activity"/>
    <property type="evidence" value="ECO:0007669"/>
    <property type="project" value="UniProtKB-KW"/>
</dbReference>
<dbReference type="EC" id="2.6.1.-" evidence="1"/>
<dbReference type="PANTHER" id="PTHR43510">
    <property type="entry name" value="AMINOTRANSFERASE FUNCTION, HYPOTHETICAL (EUROFUNG)"/>
    <property type="match status" value="1"/>
</dbReference>
<feature type="domain" description="Aminotransferase class I/classII large" evidence="2">
    <location>
        <begin position="66"/>
        <end position="377"/>
    </location>
</feature>
<dbReference type="PROSITE" id="PS00105">
    <property type="entry name" value="AA_TRANSFER_CLASS_1"/>
    <property type="match status" value="1"/>
</dbReference>
<comment type="similarity">
    <text evidence="1">Belongs to the class-I pyridoxal-phosphate-dependent aminotransferase family.</text>
</comment>
<dbReference type="CDD" id="cd00609">
    <property type="entry name" value="AAT_like"/>
    <property type="match status" value="1"/>
</dbReference>
<name>Q9Y8Q8_AERPE</name>
<evidence type="ECO:0000256" key="1">
    <source>
        <dbReference type="RuleBase" id="RU000481"/>
    </source>
</evidence>
<reference evidence="3 4" key="1">
    <citation type="journal article" date="1999" name="DNA Res.">
        <title>Complete genome sequence of an aerobic hyper-thermophilic crenarchaeon, Aeropyrum pernix K1.</title>
        <authorList>
            <person name="Kawarabayasi Y."/>
            <person name="Hino Y."/>
            <person name="Horikawa H."/>
            <person name="Yamazaki S."/>
            <person name="Haikawa Y."/>
            <person name="Jin-no K."/>
            <person name="Takahashi M."/>
            <person name="Sekine M."/>
            <person name="Baba S."/>
            <person name="Ankai A."/>
            <person name="Kosugi H."/>
            <person name="Hosoyama A."/>
            <person name="Fukui S."/>
            <person name="Nagai Y."/>
            <person name="Nishijima K."/>
            <person name="Nakazawa H."/>
            <person name="Takamiya M."/>
            <person name="Masuda S."/>
            <person name="Funahashi T."/>
            <person name="Tanaka T."/>
            <person name="Kudoh Y."/>
            <person name="Yamazaki J."/>
            <person name="Kushida N."/>
            <person name="Oguchi A."/>
            <person name="Aoki K."/>
            <person name="Kubota K."/>
            <person name="Nakamura Y."/>
            <person name="Nomura N."/>
            <person name="Sako Y."/>
            <person name="Kikuchi H."/>
        </authorList>
    </citation>
    <scope>NUCLEOTIDE SEQUENCE [LARGE SCALE GENOMIC DNA]</scope>
    <source>
        <strain evidence="4">ATCC 700893 / DSM 11879 / JCM 9820 / NBRC 100138 / K1</strain>
    </source>
</reference>
<dbReference type="PANTHER" id="PTHR43510:SF1">
    <property type="entry name" value="AMINOTRANSFERASE FUNCTION, HYPOTHETICAL (EUROFUNG)"/>
    <property type="match status" value="1"/>
</dbReference>
<dbReference type="KEGG" id="ape:APE_2575"/>
<dbReference type="AlphaFoldDB" id="Q9Y8Q8"/>
<dbReference type="PATRIC" id="fig|272557.25.peg.1706"/>